<gene>
    <name evidence="2" type="ORF">E5356_05240</name>
</gene>
<dbReference type="EMBL" id="SRZA01000008">
    <property type="protein sequence ID" value="TGY07133.1"/>
    <property type="molecule type" value="Genomic_DNA"/>
</dbReference>
<comment type="caution">
    <text evidence="2">The sequence shown here is derived from an EMBL/GenBank/DDBJ whole genome shotgun (WGS) entry which is preliminary data.</text>
</comment>
<organism evidence="2 3">
    <name type="scientific">Bacteroides acidifaciens</name>
    <dbReference type="NCBI Taxonomy" id="85831"/>
    <lineage>
        <taxon>Bacteria</taxon>
        <taxon>Pseudomonadati</taxon>
        <taxon>Bacteroidota</taxon>
        <taxon>Bacteroidia</taxon>
        <taxon>Bacteroidales</taxon>
        <taxon>Bacteroidaceae</taxon>
        <taxon>Bacteroides</taxon>
    </lineage>
</organism>
<evidence type="ECO:0000313" key="2">
    <source>
        <dbReference type="EMBL" id="TGY07133.1"/>
    </source>
</evidence>
<evidence type="ECO:0000256" key="1">
    <source>
        <dbReference type="SAM" id="MobiDB-lite"/>
    </source>
</evidence>
<dbReference type="InterPro" id="IPR011855">
    <property type="entry name" value="Phgtail_TP901_1"/>
</dbReference>
<protein>
    <recommendedName>
        <fullName evidence="4">Phage tail protein</fullName>
    </recommendedName>
</protein>
<dbReference type="AlphaFoldDB" id="A0A4S2B0G7"/>
<sequence>MATTTKSGYTNGSDVLLYVDGKAVGSCTSHTATFNSETKDRAVKPVASKPISSGLWKKKGVIGLSYSISAEGLRFYDETECGFKELFKLWKAGKSVKVKCMERENTDRPYLEGDCVIASLEDSAPAQDDATYSLSLENDGEPDVLDESAITENVATEG</sequence>
<dbReference type="Pfam" id="PF06199">
    <property type="entry name" value="Phage_tail_2"/>
    <property type="match status" value="1"/>
</dbReference>
<feature type="region of interest" description="Disordered" evidence="1">
    <location>
        <begin position="133"/>
        <end position="158"/>
    </location>
</feature>
<reference evidence="2 3" key="1">
    <citation type="submission" date="2019-04" db="EMBL/GenBank/DDBJ databases">
        <title>Microbes associate with the intestines of laboratory mice.</title>
        <authorList>
            <person name="Navarre W."/>
            <person name="Wong E."/>
            <person name="Huang K."/>
            <person name="Tropini C."/>
            <person name="Ng K."/>
            <person name="Yu B."/>
        </authorList>
    </citation>
    <scope>NUCLEOTIDE SEQUENCE [LARGE SCALE GENOMIC DNA]</scope>
    <source>
        <strain evidence="2 3">NM70_E10</strain>
    </source>
</reference>
<dbReference type="Proteomes" id="UP000305751">
    <property type="component" value="Unassembled WGS sequence"/>
</dbReference>
<name>A0A4S2B0G7_9BACE</name>
<evidence type="ECO:0008006" key="4">
    <source>
        <dbReference type="Google" id="ProtNLM"/>
    </source>
</evidence>
<evidence type="ECO:0000313" key="3">
    <source>
        <dbReference type="Proteomes" id="UP000305751"/>
    </source>
</evidence>
<dbReference type="RefSeq" id="WP_136013803.1">
    <property type="nucleotide sequence ID" value="NZ_SRZA01000008.1"/>
</dbReference>
<keyword evidence="3" id="KW-1185">Reference proteome</keyword>
<proteinExistence type="predicted"/>
<accession>A0A4S2B0G7</accession>